<keyword evidence="5" id="KW-0804">Transcription</keyword>
<keyword evidence="6" id="KW-0326">Glycosidase</keyword>
<dbReference type="InterPro" id="IPR018060">
    <property type="entry name" value="HTH_AraC"/>
</dbReference>
<dbReference type="InterPro" id="IPR014710">
    <property type="entry name" value="RmlC-like_jellyroll"/>
</dbReference>
<sequence length="844" mass="96906">MKHSIYEFVETGERLPFDVSLHRVNYVPSHWHNSVEIIFALRGTLEVTVNNTRHTMSEGDVLLINSCHIHEVIGLDMNIIATYLVPTAYLKASHRGSEAVNFGLDSRTAGKEKKQALDRIRQLLAEMIQLTYKKSEYYELDMQIRMLAVFFLLLKQFQISARGEAVNEKYMERMLRIIGFLEENYRRPVTLQEIAEREYLSVPYLSKFFSDNFGLNFQSYLTSIRLKNAVEALLQHEQAAIADIAVEHGFPNAKSFYAAFKIKYHMTPNEYRKRYHPDAETKREAASANYLAFNQAKALGIVNQFLQRGRSASAETDDVAVVEREHAQVRLDGGEMRLLRHTWKNLITIGKAKEGLHADVQQQLRALQQTCPFRYLRFHGIFDDAMMVYQEEETGEAVYNFRFVEQLFDFLLSIGLKPFVELGFMPSALAADKSKTIFYRESYVSGPKSPGRWCELVERFLRHCLNRYGEAEVASWRFEFWNEPQLAMFWPGSMEDYCELYRHTYRTVKQCSAALQIGAPGTIITMDTKAFNETFFSFCREHQCMPDFIPLHYYPHETLQERENTGQSEPLPPGNPFRDLQEKFGRVSPNPDLLKEKLEKERSILRELGAGDIELYLTEWNSTAYHRELTNDTLYKAAYIVKNIVDNLDAIGGFGYWVLSDNIEETAASPKLFHGGLGLVAQHGIPKAGMAAYELLAKLGNRFIVKGKRYVVTAGRGGYQVLSFNYCHFDDLYALGDISFIDDTNRYNAFKDVKTIELEIDLTGLPEGRYRMVTYSLGRKHGSSYDRWVEMGAPDTIAAEDVAYLKAQALPRKQARTVEGGQELTYTATLEPHGVELMELIPLY</sequence>
<dbReference type="RefSeq" id="WP_041046953.1">
    <property type="nucleotide sequence ID" value="NZ_JXAK01000009.1"/>
</dbReference>
<dbReference type="PRINTS" id="PR00745">
    <property type="entry name" value="GLHYDRLASE39"/>
</dbReference>
<evidence type="ECO:0000259" key="7">
    <source>
        <dbReference type="PROSITE" id="PS01124"/>
    </source>
</evidence>
<dbReference type="SMART" id="SM00342">
    <property type="entry name" value="HTH_ARAC"/>
    <property type="match status" value="1"/>
</dbReference>
<dbReference type="InterPro" id="IPR013096">
    <property type="entry name" value="Cupin_2"/>
</dbReference>
<accession>A0ABR5AK80</accession>
<evidence type="ECO:0000313" key="8">
    <source>
        <dbReference type="EMBL" id="KIL41441.1"/>
    </source>
</evidence>
<dbReference type="PANTHER" id="PTHR43280">
    <property type="entry name" value="ARAC-FAMILY TRANSCRIPTIONAL REGULATOR"/>
    <property type="match status" value="1"/>
</dbReference>
<dbReference type="PANTHER" id="PTHR43280:SF2">
    <property type="entry name" value="HTH-TYPE TRANSCRIPTIONAL REGULATOR EXSA"/>
    <property type="match status" value="1"/>
</dbReference>
<dbReference type="Gene3D" id="3.20.20.80">
    <property type="entry name" value="Glycosidases"/>
    <property type="match status" value="1"/>
</dbReference>
<evidence type="ECO:0000256" key="2">
    <source>
        <dbReference type="ARBA" id="ARBA00022801"/>
    </source>
</evidence>
<keyword evidence="2" id="KW-0378">Hydrolase</keyword>
<dbReference type="InterPro" id="IPR011051">
    <property type="entry name" value="RmlC_Cupin_sf"/>
</dbReference>
<dbReference type="EMBL" id="JXAK01000009">
    <property type="protein sequence ID" value="KIL41441.1"/>
    <property type="molecule type" value="Genomic_DNA"/>
</dbReference>
<dbReference type="Pfam" id="PF12833">
    <property type="entry name" value="HTH_18"/>
    <property type="match status" value="1"/>
</dbReference>
<dbReference type="SUPFAM" id="SSF51445">
    <property type="entry name" value="(Trans)glycosidases"/>
    <property type="match status" value="1"/>
</dbReference>
<dbReference type="Pfam" id="PF01229">
    <property type="entry name" value="Glyco_hydro_39"/>
    <property type="match status" value="1"/>
</dbReference>
<dbReference type="SUPFAM" id="SSF51011">
    <property type="entry name" value="Glycosyl hydrolase domain"/>
    <property type="match status" value="1"/>
</dbReference>
<dbReference type="Gene3D" id="1.10.10.60">
    <property type="entry name" value="Homeodomain-like"/>
    <property type="match status" value="2"/>
</dbReference>
<dbReference type="Gene3D" id="2.60.40.1500">
    <property type="entry name" value="Glycosyl hydrolase domain, family 39"/>
    <property type="match status" value="1"/>
</dbReference>
<comment type="similarity">
    <text evidence="1">Belongs to the glycosyl hydrolase 39 family.</text>
</comment>
<dbReference type="Gene3D" id="2.60.120.10">
    <property type="entry name" value="Jelly Rolls"/>
    <property type="match status" value="1"/>
</dbReference>
<dbReference type="InterPro" id="IPR017853">
    <property type="entry name" value="GH"/>
</dbReference>
<keyword evidence="3" id="KW-0805">Transcription regulation</keyword>
<dbReference type="InterPro" id="IPR009057">
    <property type="entry name" value="Homeodomain-like_sf"/>
</dbReference>
<evidence type="ECO:0000256" key="5">
    <source>
        <dbReference type="ARBA" id="ARBA00023163"/>
    </source>
</evidence>
<gene>
    <name evidence="8" type="ORF">SD70_07325</name>
</gene>
<evidence type="ECO:0000256" key="3">
    <source>
        <dbReference type="ARBA" id="ARBA00023015"/>
    </source>
</evidence>
<organism evidence="8 9">
    <name type="scientific">Gordoniibacillus kamchatkensis</name>
    <dbReference type="NCBI Taxonomy" id="1590651"/>
    <lineage>
        <taxon>Bacteria</taxon>
        <taxon>Bacillati</taxon>
        <taxon>Bacillota</taxon>
        <taxon>Bacilli</taxon>
        <taxon>Bacillales</taxon>
        <taxon>Paenibacillaceae</taxon>
        <taxon>Gordoniibacillus</taxon>
    </lineage>
</organism>
<comment type="caution">
    <text evidence="8">The sequence shown here is derived from an EMBL/GenBank/DDBJ whole genome shotgun (WGS) entry which is preliminary data.</text>
</comment>
<proteinExistence type="inferred from homology"/>
<evidence type="ECO:0000256" key="4">
    <source>
        <dbReference type="ARBA" id="ARBA00023125"/>
    </source>
</evidence>
<feature type="domain" description="HTH araC/xylS-type" evidence="7">
    <location>
        <begin position="175"/>
        <end position="274"/>
    </location>
</feature>
<keyword evidence="4" id="KW-0238">DNA-binding</keyword>
<dbReference type="PROSITE" id="PS01124">
    <property type="entry name" value="HTH_ARAC_FAMILY_2"/>
    <property type="match status" value="1"/>
</dbReference>
<dbReference type="Pfam" id="PF07883">
    <property type="entry name" value="Cupin_2"/>
    <property type="match status" value="1"/>
</dbReference>
<evidence type="ECO:0000313" key="9">
    <source>
        <dbReference type="Proteomes" id="UP000031967"/>
    </source>
</evidence>
<protein>
    <submittedName>
        <fullName evidence="8">AraC family transcriptional regulator</fullName>
    </submittedName>
</protein>
<evidence type="ECO:0000256" key="6">
    <source>
        <dbReference type="ARBA" id="ARBA00023295"/>
    </source>
</evidence>
<name>A0ABR5AK80_9BACL</name>
<dbReference type="Proteomes" id="UP000031967">
    <property type="component" value="Unassembled WGS sequence"/>
</dbReference>
<dbReference type="SUPFAM" id="SSF46689">
    <property type="entry name" value="Homeodomain-like"/>
    <property type="match status" value="2"/>
</dbReference>
<dbReference type="InterPro" id="IPR000514">
    <property type="entry name" value="Glyco_hydro_39"/>
</dbReference>
<reference evidence="8 9" key="1">
    <citation type="submission" date="2014-12" db="EMBL/GenBank/DDBJ databases">
        <title>Draft genome sequence of Paenibacillus kamchatkensis strain B-2647.</title>
        <authorList>
            <person name="Karlyshev A.V."/>
            <person name="Kudryashova E.B."/>
        </authorList>
    </citation>
    <scope>NUCLEOTIDE SEQUENCE [LARGE SCALE GENOMIC DNA]</scope>
    <source>
        <strain evidence="8 9">VKM B-2647</strain>
    </source>
</reference>
<keyword evidence="9" id="KW-1185">Reference proteome</keyword>
<evidence type="ECO:0000256" key="1">
    <source>
        <dbReference type="ARBA" id="ARBA00008875"/>
    </source>
</evidence>
<dbReference type="SUPFAM" id="SSF51182">
    <property type="entry name" value="RmlC-like cupins"/>
    <property type="match status" value="1"/>
</dbReference>
<dbReference type="InterPro" id="IPR049166">
    <property type="entry name" value="GH39_cat"/>
</dbReference>